<keyword evidence="3" id="KW-1185">Reference proteome</keyword>
<dbReference type="InterPro" id="IPR050228">
    <property type="entry name" value="Carboxylesterase_BioH"/>
</dbReference>
<name>A0ABU7RWQ7_9ACTN</name>
<comment type="caution">
    <text evidence="2">The sequence shown here is derived from an EMBL/GenBank/DDBJ whole genome shotgun (WGS) entry which is preliminary data.</text>
</comment>
<protein>
    <submittedName>
        <fullName evidence="2">Alpha/beta hydrolase</fullName>
    </submittedName>
</protein>
<evidence type="ECO:0000259" key="1">
    <source>
        <dbReference type="Pfam" id="PF12697"/>
    </source>
</evidence>
<dbReference type="InterPro" id="IPR000073">
    <property type="entry name" value="AB_hydrolase_1"/>
</dbReference>
<evidence type="ECO:0000313" key="3">
    <source>
        <dbReference type="Proteomes" id="UP001332243"/>
    </source>
</evidence>
<dbReference type="InterPro" id="IPR029058">
    <property type="entry name" value="AB_hydrolase_fold"/>
</dbReference>
<sequence length="307" mass="32925">MADVPTGSATIMIRSGTVPITAHDHGGSGAPLLLLHGAGGNLATVTELARMLRPAHRVVTLDLRGHGRSGDGPWTWDAVLDDLATVVDELDLDRPAVAGLSLGGMLAALWAARHPDCPGAVSLDGNPPPARPEDLAGLDPDRAAAELARLRQVFAAMAGAMARPLTADQVEAALAGQRAQARRYGSAEEPWVEAFERNLVPADGGYRLRPGPRLTEELRVAMETLDLIPVYRDVRSPLLLVLATENLPEQQPFAELYAAHRRGLRDRLATVADNPWLRIVHLDGASHAMVAERPGQLAELVTDFLRR</sequence>
<feature type="domain" description="AB hydrolase-1" evidence="1">
    <location>
        <begin position="32"/>
        <end position="299"/>
    </location>
</feature>
<dbReference type="Gene3D" id="3.40.50.1820">
    <property type="entry name" value="alpha/beta hydrolase"/>
    <property type="match status" value="1"/>
</dbReference>
<proteinExistence type="predicted"/>
<dbReference type="EMBL" id="JAZGQK010000017">
    <property type="protein sequence ID" value="MEE6260840.1"/>
    <property type="molecule type" value="Genomic_DNA"/>
</dbReference>
<organism evidence="2 3">
    <name type="scientific">Plantactinospora sonchi</name>
    <dbReference type="NCBI Taxonomy" id="1544735"/>
    <lineage>
        <taxon>Bacteria</taxon>
        <taxon>Bacillati</taxon>
        <taxon>Actinomycetota</taxon>
        <taxon>Actinomycetes</taxon>
        <taxon>Micromonosporales</taxon>
        <taxon>Micromonosporaceae</taxon>
        <taxon>Plantactinospora</taxon>
    </lineage>
</organism>
<evidence type="ECO:0000313" key="2">
    <source>
        <dbReference type="EMBL" id="MEE6260840.1"/>
    </source>
</evidence>
<dbReference type="Pfam" id="PF12697">
    <property type="entry name" value="Abhydrolase_6"/>
    <property type="match status" value="1"/>
</dbReference>
<dbReference type="GO" id="GO:0016787">
    <property type="term" value="F:hydrolase activity"/>
    <property type="evidence" value="ECO:0007669"/>
    <property type="project" value="UniProtKB-KW"/>
</dbReference>
<accession>A0ABU7RWQ7</accession>
<dbReference type="RefSeq" id="WP_331215958.1">
    <property type="nucleotide sequence ID" value="NZ_JAZGQK010000017.1"/>
</dbReference>
<dbReference type="Proteomes" id="UP001332243">
    <property type="component" value="Unassembled WGS sequence"/>
</dbReference>
<reference evidence="2 3" key="1">
    <citation type="submission" date="2024-01" db="EMBL/GenBank/DDBJ databases">
        <title>Genome insights into Plantactinospora sonchi sp. nov.</title>
        <authorList>
            <person name="Wang L."/>
        </authorList>
    </citation>
    <scope>NUCLEOTIDE SEQUENCE [LARGE SCALE GENOMIC DNA]</scope>
    <source>
        <strain evidence="2 3">NEAU-QY2</strain>
    </source>
</reference>
<gene>
    <name evidence="2" type="ORF">V1633_20345</name>
</gene>
<dbReference type="PANTHER" id="PTHR43194:SF2">
    <property type="entry name" value="PEROXISOMAL MEMBRANE PROTEIN LPX1"/>
    <property type="match status" value="1"/>
</dbReference>
<dbReference type="PANTHER" id="PTHR43194">
    <property type="entry name" value="HYDROLASE ALPHA/BETA FOLD FAMILY"/>
    <property type="match status" value="1"/>
</dbReference>
<dbReference type="SUPFAM" id="SSF53474">
    <property type="entry name" value="alpha/beta-Hydrolases"/>
    <property type="match status" value="1"/>
</dbReference>
<keyword evidence="2" id="KW-0378">Hydrolase</keyword>